<dbReference type="KEGG" id="aaq:AOC05_00690"/>
<evidence type="ECO:0000256" key="1">
    <source>
        <dbReference type="ARBA" id="ARBA00004496"/>
    </source>
</evidence>
<evidence type="ECO:0000259" key="11">
    <source>
        <dbReference type="PROSITE" id="PS51094"/>
    </source>
</evidence>
<dbReference type="GO" id="GO:0009401">
    <property type="term" value="P:phosphoenolpyruvate-dependent sugar phosphotransferase system"/>
    <property type="evidence" value="ECO:0007669"/>
    <property type="project" value="UniProtKB-KW"/>
</dbReference>
<comment type="function">
    <text evidence="8">The phosphoenolpyruvate-dependent sugar phosphotransferase system (sugar PTS), a major carbohydrate active transport system, catalyzes the phosphorylation of incoming sugar substrates concomitantly with their translocation across the cell membrane. The enzyme II UlaABC PTS system is involved in ascorbate transport.</text>
</comment>
<evidence type="ECO:0000256" key="8">
    <source>
        <dbReference type="ARBA" id="ARBA00037387"/>
    </source>
</evidence>
<dbReference type="GO" id="GO:0005737">
    <property type="term" value="C:cytoplasm"/>
    <property type="evidence" value="ECO:0007669"/>
    <property type="project" value="UniProtKB-SubCell"/>
</dbReference>
<keyword evidence="5" id="KW-0808">Transferase</keyword>
<evidence type="ECO:0000256" key="10">
    <source>
        <dbReference type="ARBA" id="ARBA00042072"/>
    </source>
</evidence>
<dbReference type="Proteomes" id="UP000062833">
    <property type="component" value="Chromosome"/>
</dbReference>
<dbReference type="InterPro" id="IPR051351">
    <property type="entry name" value="Ascorbate-PTS_EIIA_comp"/>
</dbReference>
<dbReference type="PROSITE" id="PS51094">
    <property type="entry name" value="PTS_EIIA_TYPE_2"/>
    <property type="match status" value="1"/>
</dbReference>
<keyword evidence="7" id="KW-0418">Kinase</keyword>
<accession>A0A0M3UFL6</accession>
<sequence length="152" mass="15605">MAINLAEALCSITTKASAQNWRDAIRLSGAGLVAGGATTDAYTDQMIAAVEEHGPYIVIAPGIALAHGRPSEAVLTGGLSWVSLKDPVEFGHPKNDPVSLVIGLAAIDHTTHMDVLKALAGILSQKGKLEQLVAAESGDELRALLTDAASAA</sequence>
<evidence type="ECO:0000256" key="4">
    <source>
        <dbReference type="ARBA" id="ARBA00022553"/>
    </source>
</evidence>
<evidence type="ECO:0000256" key="2">
    <source>
        <dbReference type="ARBA" id="ARBA00022448"/>
    </source>
</evidence>
<dbReference type="RefSeq" id="WP_062004789.1">
    <property type="nucleotide sequence ID" value="NZ_CP012677.1"/>
</dbReference>
<dbReference type="SUPFAM" id="SSF55804">
    <property type="entry name" value="Phoshotransferase/anion transport protein"/>
    <property type="match status" value="1"/>
</dbReference>
<keyword evidence="2" id="KW-0813">Transport</keyword>
<dbReference type="InterPro" id="IPR002178">
    <property type="entry name" value="PTS_EIIA_type-2_dom"/>
</dbReference>
<organism evidence="12 13">
    <name type="scientific">Arthrobacter alpinus</name>
    <dbReference type="NCBI Taxonomy" id="656366"/>
    <lineage>
        <taxon>Bacteria</taxon>
        <taxon>Bacillati</taxon>
        <taxon>Actinomycetota</taxon>
        <taxon>Actinomycetes</taxon>
        <taxon>Micrococcales</taxon>
        <taxon>Micrococcaceae</taxon>
        <taxon>Arthrobacter</taxon>
    </lineage>
</organism>
<dbReference type="GO" id="GO:0016301">
    <property type="term" value="F:kinase activity"/>
    <property type="evidence" value="ECO:0007669"/>
    <property type="project" value="UniProtKB-KW"/>
</dbReference>
<dbReference type="Gene3D" id="3.40.930.10">
    <property type="entry name" value="Mannitol-specific EII, Chain A"/>
    <property type="match status" value="1"/>
</dbReference>
<evidence type="ECO:0000313" key="13">
    <source>
        <dbReference type="Proteomes" id="UP000062833"/>
    </source>
</evidence>
<evidence type="ECO:0000313" key="12">
    <source>
        <dbReference type="EMBL" id="ALE91219.1"/>
    </source>
</evidence>
<dbReference type="CDD" id="cd00211">
    <property type="entry name" value="PTS_IIA_fru"/>
    <property type="match status" value="1"/>
</dbReference>
<dbReference type="OrthoDB" id="1634238at2"/>
<keyword evidence="4" id="KW-0597">Phosphoprotein</keyword>
<dbReference type="InterPro" id="IPR016152">
    <property type="entry name" value="PTrfase/Anion_transptr"/>
</dbReference>
<evidence type="ECO:0000256" key="5">
    <source>
        <dbReference type="ARBA" id="ARBA00022679"/>
    </source>
</evidence>
<comment type="subcellular location">
    <subcellularLocation>
        <location evidence="1">Cytoplasm</location>
    </subcellularLocation>
</comment>
<dbReference type="PATRIC" id="fig|656366.3.peg.147"/>
<proteinExistence type="predicted"/>
<dbReference type="PANTHER" id="PTHR36203:SF1">
    <property type="entry name" value="ASCORBATE-SPECIFIC PTS SYSTEM EIIA COMPONENT"/>
    <property type="match status" value="1"/>
</dbReference>
<keyword evidence="3" id="KW-0963">Cytoplasm</keyword>
<evidence type="ECO:0000256" key="7">
    <source>
        <dbReference type="ARBA" id="ARBA00022777"/>
    </source>
</evidence>
<feature type="domain" description="PTS EIIA type-2" evidence="11">
    <location>
        <begin position="3"/>
        <end position="148"/>
    </location>
</feature>
<name>A0A0M3UFL6_9MICC</name>
<reference evidence="13" key="1">
    <citation type="submission" date="2015-09" db="EMBL/GenBank/DDBJ databases">
        <title>Complete genome of Arthrobacter alpinus strain R3.8.</title>
        <authorList>
            <person name="See-Too W.S."/>
            <person name="Chan K.G."/>
        </authorList>
    </citation>
    <scope>NUCLEOTIDE SEQUENCE [LARGE SCALE GENOMIC DNA]</scope>
    <source>
        <strain evidence="13">R3.8</strain>
    </source>
</reference>
<dbReference type="PANTHER" id="PTHR36203">
    <property type="entry name" value="ASCORBATE-SPECIFIC PTS SYSTEM EIIA COMPONENT"/>
    <property type="match status" value="1"/>
</dbReference>
<evidence type="ECO:0000256" key="6">
    <source>
        <dbReference type="ARBA" id="ARBA00022683"/>
    </source>
</evidence>
<evidence type="ECO:0000256" key="3">
    <source>
        <dbReference type="ARBA" id="ARBA00022490"/>
    </source>
</evidence>
<gene>
    <name evidence="12" type="ORF">AOC05_00690</name>
</gene>
<dbReference type="Pfam" id="PF00359">
    <property type="entry name" value="PTS_EIIA_2"/>
    <property type="match status" value="1"/>
</dbReference>
<protein>
    <recommendedName>
        <fullName evidence="9">Ascorbate-specific PTS system EIIA component</fullName>
    </recommendedName>
    <alternativeName>
        <fullName evidence="10">Ascorbate-specific phosphotransferase enzyme IIA component</fullName>
    </alternativeName>
</protein>
<dbReference type="AlphaFoldDB" id="A0A0M3UFL6"/>
<evidence type="ECO:0000256" key="9">
    <source>
        <dbReference type="ARBA" id="ARBA00041175"/>
    </source>
</evidence>
<keyword evidence="6" id="KW-0598">Phosphotransferase system</keyword>
<keyword evidence="13" id="KW-1185">Reference proteome</keyword>
<dbReference type="EMBL" id="CP012677">
    <property type="protein sequence ID" value="ALE91219.1"/>
    <property type="molecule type" value="Genomic_DNA"/>
</dbReference>